<evidence type="ECO:0000313" key="8">
    <source>
        <dbReference type="EMBL" id="MFC5567417.1"/>
    </source>
</evidence>
<dbReference type="Pfam" id="PF13604">
    <property type="entry name" value="AAA_30"/>
    <property type="match status" value="1"/>
</dbReference>
<feature type="domain" description="MobA/MobL protein" evidence="6">
    <location>
        <begin position="19"/>
        <end position="176"/>
    </location>
</feature>
<feature type="compositionally biased region" description="Low complexity" evidence="5">
    <location>
        <begin position="790"/>
        <end position="806"/>
    </location>
</feature>
<name>A0ABW0SF53_9RHOB</name>
<gene>
    <name evidence="8" type="ORF">ACFPOC_13470</name>
</gene>
<dbReference type="Gene3D" id="2.30.30.940">
    <property type="match status" value="1"/>
</dbReference>
<evidence type="ECO:0000256" key="1">
    <source>
        <dbReference type="ARBA" id="ARBA00010873"/>
    </source>
</evidence>
<sequence>MAIAFARARYLSRSTGGCAVRSACYNAREALTDERTGERYSFAHRVAPEHHAVLLPEGADARLGASAVLWNLAEAAERRGDAQVAREIVLALPADRELTPDDRVALAESFARTHFVARGLAVQLDVHAPHGGDGPGEGGEAEGERANHHAHLLITTRRVEGDRLAARKARDLDPVVRSLGGRAAVTDGARWGELWRAHQDAYFARHGLELRVDATAPVPGRHVGPVRMRVPDSAAVARAEEVARANAVLARSPETVLQALTRGHASFTERELDRFLAKHIPDGAEHLAVKAQVLGHGDVLALHDPATGAPVGRYTTREVRAQERAALADGAAVAASRHGGLSATARDTGLEGRTLRADQRAAFDRAVGPGGLVLLEGRAGTGKSHMLGAVRAAHEAAGYEVIGLAPTNAVAQDLAADGFGAGAGSGVGPVAVARPGRAATVHSELFRLKNGRVTWGARTLVVVDEAAMCDARVTGELLAEARRSGAKVLLAGDDRQLASIERGGLFTELKAQHGSAEIIQVTRQKVDWQRQAAQDLAESRTEAAVAAFAREGALHWAGTQEAARAALVARWSADTAADPHATRFVFAYTNREVDALNAELRAVRKARGELGEDMRLETKHGAALFAVGDRVQVTETLRSARLWNGNAGVITGLDARTGRITARLDGQAGREVSWRAGEFTGFRHGYAGTIYKGQGKTIDHTYLLHSAHWRQASSYVALTRQRESARIFAARETAMGLAQLARQMSRPEVRAASVAWATRDELPPDLRPEVGQGAWPSVRSAERAAPEIQPGVPGAGARAAEAAPVRTSAGSDPRPSRAVAGSTSGARPEASSAPRWLIAPHAVAPLGSAERAAAGAAAAAIDPAVRREREALGRYLAGAYRNPEAAAARLTDLVATHGPTSAARRIEADPEQLGSLAGRAGLLAGRAARAARAQAERVAQAVGPAVRRIGDAEAAAAQGALAGLEARRAAAATGVPTLSARAEAAVRALGAAGTPPERAEAWALLQADAAVAGEVASFVRAVEGRLGPEAVRLMERLGPGAAQALAEPGGEGDPEIPRATLATLGDVVQRIGQGERAAVEEGRRLVLASRLRQGPRMKP</sequence>
<evidence type="ECO:0000256" key="5">
    <source>
        <dbReference type="SAM" id="MobiDB-lite"/>
    </source>
</evidence>
<dbReference type="Pfam" id="PF17841">
    <property type="entry name" value="Bep_C_terminal"/>
    <property type="match status" value="1"/>
</dbReference>
<reference evidence="9" key="1">
    <citation type="journal article" date="2019" name="Int. J. Syst. Evol. Microbiol.">
        <title>The Global Catalogue of Microorganisms (GCM) 10K type strain sequencing project: providing services to taxonomists for standard genome sequencing and annotation.</title>
        <authorList>
            <consortium name="The Broad Institute Genomics Platform"/>
            <consortium name="The Broad Institute Genome Sequencing Center for Infectious Disease"/>
            <person name="Wu L."/>
            <person name="Ma J."/>
        </authorList>
    </citation>
    <scope>NUCLEOTIDE SEQUENCE [LARGE SCALE GENOMIC DNA]</scope>
    <source>
        <strain evidence="9">KACC 11588</strain>
    </source>
</reference>
<keyword evidence="2" id="KW-0547">Nucleotide-binding</keyword>
<dbReference type="Pfam" id="PF03389">
    <property type="entry name" value="MobA_MobL"/>
    <property type="match status" value="1"/>
</dbReference>
<evidence type="ECO:0000256" key="3">
    <source>
        <dbReference type="ARBA" id="ARBA00022840"/>
    </source>
</evidence>
<keyword evidence="3" id="KW-0067">ATP-binding</keyword>
<dbReference type="Gene3D" id="3.40.50.300">
    <property type="entry name" value="P-loop containing nucleotide triphosphate hydrolases"/>
    <property type="match status" value="2"/>
</dbReference>
<proteinExistence type="inferred from homology"/>
<dbReference type="PANTHER" id="PTHR43788">
    <property type="entry name" value="DNA2/NAM7 HELICASE FAMILY MEMBER"/>
    <property type="match status" value="1"/>
</dbReference>
<dbReference type="InterPro" id="IPR027417">
    <property type="entry name" value="P-loop_NTPase"/>
</dbReference>
<evidence type="ECO:0000256" key="4">
    <source>
        <dbReference type="ARBA" id="ARBA00022971"/>
    </source>
</evidence>
<dbReference type="RefSeq" id="WP_209841991.1">
    <property type="nucleotide sequence ID" value="NZ_JAGGJP010000013.1"/>
</dbReference>
<keyword evidence="9" id="KW-1185">Reference proteome</keyword>
<dbReference type="SUPFAM" id="SSF52540">
    <property type="entry name" value="P-loop containing nucleoside triphosphate hydrolases"/>
    <property type="match status" value="2"/>
</dbReference>
<feature type="domain" description="Bartonella effector protein BID" evidence="7">
    <location>
        <begin position="862"/>
        <end position="948"/>
    </location>
</feature>
<dbReference type="InterPro" id="IPR005053">
    <property type="entry name" value="MobA_MobL"/>
</dbReference>
<organism evidence="8 9">
    <name type="scientific">Rubellimicrobium aerolatum</name>
    <dbReference type="NCBI Taxonomy" id="490979"/>
    <lineage>
        <taxon>Bacteria</taxon>
        <taxon>Pseudomonadati</taxon>
        <taxon>Pseudomonadota</taxon>
        <taxon>Alphaproteobacteria</taxon>
        <taxon>Rhodobacterales</taxon>
        <taxon>Roseobacteraceae</taxon>
        <taxon>Rubellimicrobium</taxon>
    </lineage>
</organism>
<comment type="caution">
    <text evidence="8">The sequence shown here is derived from an EMBL/GenBank/DDBJ whole genome shotgun (WGS) entry which is preliminary data.</text>
</comment>
<keyword evidence="4" id="KW-0184">Conjugation</keyword>
<dbReference type="InterPro" id="IPR050534">
    <property type="entry name" value="Coronavir_polyprotein_1ab"/>
</dbReference>
<dbReference type="PANTHER" id="PTHR43788:SF6">
    <property type="entry name" value="DNA HELICASE B"/>
    <property type="match status" value="1"/>
</dbReference>
<protein>
    <submittedName>
        <fullName evidence="8">AAA family ATPase</fullName>
    </submittedName>
</protein>
<evidence type="ECO:0000313" key="9">
    <source>
        <dbReference type="Proteomes" id="UP001596056"/>
    </source>
</evidence>
<dbReference type="Proteomes" id="UP001596056">
    <property type="component" value="Unassembled WGS sequence"/>
</dbReference>
<evidence type="ECO:0000259" key="7">
    <source>
        <dbReference type="Pfam" id="PF17841"/>
    </source>
</evidence>
<evidence type="ECO:0000259" key="6">
    <source>
        <dbReference type="Pfam" id="PF03389"/>
    </source>
</evidence>
<feature type="region of interest" description="Disordered" evidence="5">
    <location>
        <begin position="762"/>
        <end position="832"/>
    </location>
</feature>
<evidence type="ECO:0000256" key="2">
    <source>
        <dbReference type="ARBA" id="ARBA00022741"/>
    </source>
</evidence>
<dbReference type="InterPro" id="IPR041533">
    <property type="entry name" value="Bep_BID"/>
</dbReference>
<dbReference type="EMBL" id="JBHSNA010000014">
    <property type="protein sequence ID" value="MFC5567417.1"/>
    <property type="molecule type" value="Genomic_DNA"/>
</dbReference>
<comment type="similarity">
    <text evidence="1">Belongs to the MobA/MobL family.</text>
</comment>
<dbReference type="Gene3D" id="3.30.930.30">
    <property type="match status" value="1"/>
</dbReference>
<accession>A0ABW0SF53</accession>